<dbReference type="GeneID" id="63209673"/>
<organism evidence="1 2">
    <name type="scientific">Mycobacterium phage Tourach</name>
    <dbReference type="NCBI Taxonomy" id="2599882"/>
    <lineage>
        <taxon>Viruses</taxon>
        <taxon>Duplodnaviria</taxon>
        <taxon>Heunggongvirae</taxon>
        <taxon>Uroviricota</taxon>
        <taxon>Caudoviricetes</taxon>
        <taxon>Vilmaviridae</taxon>
        <taxon>Lclasvirinae</taxon>
        <taxon>Faithunavirus</taxon>
        <taxon>Faithunavirus tourach</taxon>
    </lineage>
</organism>
<evidence type="ECO:0000313" key="1">
    <source>
        <dbReference type="EMBL" id="QFG14242.1"/>
    </source>
</evidence>
<dbReference type="RefSeq" id="YP_010013101.1">
    <property type="nucleotide sequence ID" value="NC_053509.1"/>
</dbReference>
<protein>
    <submittedName>
        <fullName evidence="1">Uncharacterized protein</fullName>
    </submittedName>
</protein>
<dbReference type="EMBL" id="MN234228">
    <property type="protein sequence ID" value="QFG14242.1"/>
    <property type="molecule type" value="Genomic_DNA"/>
</dbReference>
<name>A0A5J6U0L8_9CAUD</name>
<dbReference type="Proteomes" id="UP000326801">
    <property type="component" value="Segment"/>
</dbReference>
<dbReference type="KEGG" id="vg:63209673"/>
<proteinExistence type="predicted"/>
<gene>
    <name evidence="1" type="primary">3</name>
    <name evidence="1" type="ORF">PBI_TOURACH_3</name>
</gene>
<evidence type="ECO:0000313" key="2">
    <source>
        <dbReference type="Proteomes" id="UP000326801"/>
    </source>
</evidence>
<accession>A0A5J6U0L8</accession>
<reference evidence="1 2" key="1">
    <citation type="submission" date="2019-07" db="EMBL/GenBank/DDBJ databases">
        <authorList>
            <person name="Divens A.M."/>
            <person name="Garlena R.A."/>
            <person name="Russell D.A."/>
            <person name="Pope W.H."/>
            <person name="Jacobs-Sera D."/>
            <person name="Hatfull G.F."/>
        </authorList>
    </citation>
    <scope>NUCLEOTIDE SEQUENCE [LARGE SCALE GENOMIC DNA]</scope>
</reference>
<sequence>MCPITLVDPELEWLAAIRELTAELGEGNFCALDVAERAEIRRTEYFIQLERELELIIAERQRADLEIGFGDD</sequence>
<keyword evidence="2" id="KW-1185">Reference proteome</keyword>